<evidence type="ECO:0000313" key="9">
    <source>
        <dbReference type="EMBL" id="OVA14751.1"/>
    </source>
</evidence>
<dbReference type="EMBL" id="MVGT01001025">
    <property type="protein sequence ID" value="OVA14751.1"/>
    <property type="molecule type" value="Genomic_DNA"/>
</dbReference>
<name>A0A200QWC7_MACCD</name>
<evidence type="ECO:0000256" key="5">
    <source>
        <dbReference type="ARBA" id="ARBA00023065"/>
    </source>
</evidence>
<keyword evidence="3" id="KW-0813">Transport</keyword>
<keyword evidence="6" id="KW-0472">Membrane</keyword>
<gene>
    <name evidence="9" type="ORF">BVC80_1819g74</name>
</gene>
<reference evidence="9 10" key="1">
    <citation type="journal article" date="2017" name="Mol. Plant">
        <title>The Genome of Medicinal Plant Macleaya cordata Provides New Insights into Benzylisoquinoline Alkaloids Metabolism.</title>
        <authorList>
            <person name="Liu X."/>
            <person name="Liu Y."/>
            <person name="Huang P."/>
            <person name="Ma Y."/>
            <person name="Qing Z."/>
            <person name="Tang Q."/>
            <person name="Cao H."/>
            <person name="Cheng P."/>
            <person name="Zheng Y."/>
            <person name="Yuan Z."/>
            <person name="Zhou Y."/>
            <person name="Liu J."/>
            <person name="Tang Z."/>
            <person name="Zhuo Y."/>
            <person name="Zhang Y."/>
            <person name="Yu L."/>
            <person name="Huang J."/>
            <person name="Yang P."/>
            <person name="Peng Q."/>
            <person name="Zhang J."/>
            <person name="Jiang W."/>
            <person name="Zhang Z."/>
            <person name="Lin K."/>
            <person name="Ro D.K."/>
            <person name="Chen X."/>
            <person name="Xiong X."/>
            <person name="Shang Y."/>
            <person name="Huang S."/>
            <person name="Zeng J."/>
        </authorList>
    </citation>
    <scope>NUCLEOTIDE SEQUENCE [LARGE SCALE GENOMIC DNA]</scope>
    <source>
        <strain evidence="10">cv. BLH2017</strain>
        <tissue evidence="9">Root</tissue>
    </source>
</reference>
<dbReference type="InterPro" id="IPR026015">
    <property type="entry name" value="ATP_synth_OSCP/delta_N_sf"/>
</dbReference>
<dbReference type="GO" id="GO:0016020">
    <property type="term" value="C:membrane"/>
    <property type="evidence" value="ECO:0007669"/>
    <property type="project" value="UniProtKB-SubCell"/>
</dbReference>
<evidence type="ECO:0000256" key="6">
    <source>
        <dbReference type="ARBA" id="ARBA00023136"/>
    </source>
</evidence>
<evidence type="ECO:0000256" key="7">
    <source>
        <dbReference type="ARBA" id="ARBA00023310"/>
    </source>
</evidence>
<feature type="compositionally biased region" description="Polar residues" evidence="8">
    <location>
        <begin position="1"/>
        <end position="11"/>
    </location>
</feature>
<dbReference type="Gene3D" id="1.10.520.20">
    <property type="entry name" value="N-terminal domain of the delta subunit of the F1F0-ATP synthase"/>
    <property type="match status" value="1"/>
</dbReference>
<dbReference type="PRINTS" id="PR00125">
    <property type="entry name" value="ATPASEDELTA"/>
</dbReference>
<keyword evidence="7" id="KW-0066">ATP synthesis</keyword>
<feature type="compositionally biased region" description="Polar residues" evidence="8">
    <location>
        <begin position="45"/>
        <end position="70"/>
    </location>
</feature>
<dbReference type="OrthoDB" id="1262810at2759"/>
<evidence type="ECO:0000256" key="4">
    <source>
        <dbReference type="ARBA" id="ARBA00022781"/>
    </source>
</evidence>
<proteinExistence type="inferred from homology"/>
<dbReference type="AlphaFoldDB" id="A0A200QWC7"/>
<dbReference type="NCBIfam" id="TIGR01145">
    <property type="entry name" value="ATP_synt_delta"/>
    <property type="match status" value="1"/>
</dbReference>
<accession>A0A200QWC7</accession>
<dbReference type="InParanoid" id="A0A200QWC7"/>
<dbReference type="Proteomes" id="UP000195402">
    <property type="component" value="Unassembled WGS sequence"/>
</dbReference>
<evidence type="ECO:0000256" key="2">
    <source>
        <dbReference type="ARBA" id="ARBA00007046"/>
    </source>
</evidence>
<keyword evidence="10" id="KW-1185">Reference proteome</keyword>
<feature type="region of interest" description="Disordered" evidence="8">
    <location>
        <begin position="1"/>
        <end position="70"/>
    </location>
</feature>
<dbReference type="PANTHER" id="PTHR11910">
    <property type="entry name" value="ATP SYNTHASE DELTA CHAIN"/>
    <property type="match status" value="1"/>
</dbReference>
<dbReference type="GO" id="GO:0046933">
    <property type="term" value="F:proton-transporting ATP synthase activity, rotational mechanism"/>
    <property type="evidence" value="ECO:0007669"/>
    <property type="project" value="InterPro"/>
</dbReference>
<keyword evidence="4" id="KW-0375">Hydrogen ion transport</keyword>
<evidence type="ECO:0000313" key="10">
    <source>
        <dbReference type="Proteomes" id="UP000195402"/>
    </source>
</evidence>
<evidence type="ECO:0000256" key="1">
    <source>
        <dbReference type="ARBA" id="ARBA00004370"/>
    </source>
</evidence>
<comment type="similarity">
    <text evidence="2">Belongs to the ATPase delta chain family.</text>
</comment>
<comment type="caution">
    <text evidence="9">The sequence shown here is derived from an EMBL/GenBank/DDBJ whole genome shotgun (WGS) entry which is preliminary data.</text>
</comment>
<dbReference type="OMA" id="PRELHNF"/>
<evidence type="ECO:0000256" key="8">
    <source>
        <dbReference type="SAM" id="MobiDB-lite"/>
    </source>
</evidence>
<organism evidence="9 10">
    <name type="scientific">Macleaya cordata</name>
    <name type="common">Five-seeded plume-poppy</name>
    <name type="synonym">Bocconia cordata</name>
    <dbReference type="NCBI Taxonomy" id="56857"/>
    <lineage>
        <taxon>Eukaryota</taxon>
        <taxon>Viridiplantae</taxon>
        <taxon>Streptophyta</taxon>
        <taxon>Embryophyta</taxon>
        <taxon>Tracheophyta</taxon>
        <taxon>Spermatophyta</taxon>
        <taxon>Magnoliopsida</taxon>
        <taxon>Ranunculales</taxon>
        <taxon>Papaveraceae</taxon>
        <taxon>Papaveroideae</taxon>
        <taxon>Macleaya</taxon>
    </lineage>
</organism>
<sequence>MDTLSTSVSTNRHIHGFPSTAPRELHHQFRPPQTTHHQLPPPNSHLYNKPNSLLSNRPTSPSSFTNNKTLITSSHPFTSTAQTSSSAISKSKSSVGVVHHRKASCGYAAALLDIAQCNNNLNLVERDVRRFLRLIRYHDVRTILADPSMDDKTKGEVVKEIAVKGKFQKHLVVMVKMLVEKNRVCMVNEVLEEFERINDELNGTRVVWVSSAEKMKEDQLFGIARRVQNVMGATKVKVRHLINQSFLPSFAV</sequence>
<dbReference type="SUPFAM" id="SSF47928">
    <property type="entry name" value="N-terminal domain of the delta subunit of the F1F0-ATP synthase"/>
    <property type="match status" value="1"/>
</dbReference>
<comment type="subcellular location">
    <subcellularLocation>
        <location evidence="1">Membrane</location>
    </subcellularLocation>
</comment>
<evidence type="ECO:0000256" key="3">
    <source>
        <dbReference type="ARBA" id="ARBA00022448"/>
    </source>
</evidence>
<dbReference type="InterPro" id="IPR000711">
    <property type="entry name" value="ATPase_OSCP/dsu"/>
</dbReference>
<protein>
    <submittedName>
        <fullName evidence="9">ATPase</fullName>
    </submittedName>
</protein>
<keyword evidence="5" id="KW-0406">Ion transport</keyword>
<dbReference type="STRING" id="56857.A0A200QWC7"/>
<dbReference type="Pfam" id="PF00213">
    <property type="entry name" value="OSCP"/>
    <property type="match status" value="1"/>
</dbReference>